<dbReference type="SUPFAM" id="SSF46689">
    <property type="entry name" value="Homeodomain-like"/>
    <property type="match status" value="2"/>
</dbReference>
<dbReference type="RefSeq" id="WP_238462187.1">
    <property type="nucleotide sequence ID" value="NZ_JAKLJA010000002.1"/>
</dbReference>
<dbReference type="GO" id="GO:0003700">
    <property type="term" value="F:DNA-binding transcription factor activity"/>
    <property type="evidence" value="ECO:0007669"/>
    <property type="project" value="InterPro"/>
</dbReference>
<sequence length="332" mass="36897">MKTIDITTSKNLVHSYISNYMDVLTDITQTIRLKGGVDFRCEFSAPWGLEMQSGPVARFHIIVRGNCWLKLAGRPEWIQLHAGDLVVLLYGTGHCLVDAPGSNVVSAESVPHPDTPGDFVSVISGGGGLPATVLCGHFEFDREQDNYLLRSLPTLIHLRGTDTYEFEWLQTVHRFIADETLRARSGAVAVIQRLVEVLFIQMLRTYIAKSGPEAGILGAIADKQVGAALNQIHRAPERPWTVERLATEACMSRAAFATRFREMVGQSPMQYVTHRRLYKAAELLVRTQLNIAAIAERVGYESEPALSKAFKRIFGCGPGAYRRDRREGQAQT</sequence>
<dbReference type="InterPro" id="IPR018060">
    <property type="entry name" value="HTH_AraC"/>
</dbReference>
<dbReference type="SMART" id="SM00342">
    <property type="entry name" value="HTH_ARAC"/>
    <property type="match status" value="1"/>
</dbReference>
<keyword evidence="2" id="KW-0238">DNA-binding</keyword>
<comment type="caution">
    <text evidence="5">The sequence shown here is derived from an EMBL/GenBank/DDBJ whole genome shotgun (WGS) entry which is preliminary data.</text>
</comment>
<gene>
    <name evidence="5" type="ORF">L5014_03400</name>
</gene>
<evidence type="ECO:0000256" key="2">
    <source>
        <dbReference type="ARBA" id="ARBA00023125"/>
    </source>
</evidence>
<dbReference type="InterPro" id="IPR009057">
    <property type="entry name" value="Homeodomain-like_sf"/>
</dbReference>
<dbReference type="Gene3D" id="1.10.10.60">
    <property type="entry name" value="Homeodomain-like"/>
    <property type="match status" value="2"/>
</dbReference>
<keyword evidence="1" id="KW-0805">Transcription regulation</keyword>
<evidence type="ECO:0000313" key="6">
    <source>
        <dbReference type="Proteomes" id="UP001139308"/>
    </source>
</evidence>
<reference evidence="5" key="1">
    <citation type="submission" date="2022-01" db="EMBL/GenBank/DDBJ databases">
        <title>Genome sequence and assembly of Parabukholderia sp. RG36.</title>
        <authorList>
            <person name="Chhetri G."/>
        </authorList>
    </citation>
    <scope>NUCLEOTIDE SEQUENCE</scope>
    <source>
        <strain evidence="5">RG36</strain>
    </source>
</reference>
<evidence type="ECO:0000259" key="4">
    <source>
        <dbReference type="PROSITE" id="PS01124"/>
    </source>
</evidence>
<dbReference type="Pfam" id="PF12833">
    <property type="entry name" value="HTH_18"/>
    <property type="match status" value="1"/>
</dbReference>
<keyword evidence="6" id="KW-1185">Reference proteome</keyword>
<dbReference type="InterPro" id="IPR050204">
    <property type="entry name" value="AraC_XylS_family_regulators"/>
</dbReference>
<dbReference type="Proteomes" id="UP001139308">
    <property type="component" value="Unassembled WGS sequence"/>
</dbReference>
<evidence type="ECO:0000313" key="5">
    <source>
        <dbReference type="EMBL" id="MCG5072414.1"/>
    </source>
</evidence>
<dbReference type="GO" id="GO:0043565">
    <property type="term" value="F:sequence-specific DNA binding"/>
    <property type="evidence" value="ECO:0007669"/>
    <property type="project" value="InterPro"/>
</dbReference>
<protein>
    <submittedName>
        <fullName evidence="5">AraC family transcriptional regulator</fullName>
    </submittedName>
</protein>
<dbReference type="EMBL" id="JAKLJA010000002">
    <property type="protein sequence ID" value="MCG5072414.1"/>
    <property type="molecule type" value="Genomic_DNA"/>
</dbReference>
<evidence type="ECO:0000256" key="3">
    <source>
        <dbReference type="ARBA" id="ARBA00023163"/>
    </source>
</evidence>
<keyword evidence="3" id="KW-0804">Transcription</keyword>
<dbReference type="PANTHER" id="PTHR46796">
    <property type="entry name" value="HTH-TYPE TRANSCRIPTIONAL ACTIVATOR RHAS-RELATED"/>
    <property type="match status" value="1"/>
</dbReference>
<organism evidence="5 6">
    <name type="scientific">Paraburkholderia tagetis</name>
    <dbReference type="NCBI Taxonomy" id="2913261"/>
    <lineage>
        <taxon>Bacteria</taxon>
        <taxon>Pseudomonadati</taxon>
        <taxon>Pseudomonadota</taxon>
        <taxon>Betaproteobacteria</taxon>
        <taxon>Burkholderiales</taxon>
        <taxon>Burkholderiaceae</taxon>
        <taxon>Paraburkholderia</taxon>
    </lineage>
</organism>
<dbReference type="Pfam" id="PF12852">
    <property type="entry name" value="Cupin_6"/>
    <property type="match status" value="1"/>
</dbReference>
<dbReference type="PROSITE" id="PS01124">
    <property type="entry name" value="HTH_ARAC_FAMILY_2"/>
    <property type="match status" value="1"/>
</dbReference>
<dbReference type="AlphaFoldDB" id="A0A9X1UDA0"/>
<accession>A0A9X1UDA0</accession>
<dbReference type="PANTHER" id="PTHR46796:SF7">
    <property type="entry name" value="ARAC FAMILY TRANSCRIPTIONAL REGULATOR"/>
    <property type="match status" value="1"/>
</dbReference>
<dbReference type="InterPro" id="IPR032783">
    <property type="entry name" value="AraC_lig"/>
</dbReference>
<name>A0A9X1UDA0_9BURK</name>
<feature type="domain" description="HTH araC/xylS-type" evidence="4">
    <location>
        <begin position="226"/>
        <end position="324"/>
    </location>
</feature>
<evidence type="ECO:0000256" key="1">
    <source>
        <dbReference type="ARBA" id="ARBA00023015"/>
    </source>
</evidence>
<proteinExistence type="predicted"/>